<evidence type="ECO:0000256" key="1">
    <source>
        <dbReference type="SAM" id="Phobius"/>
    </source>
</evidence>
<keyword evidence="1" id="KW-0812">Transmembrane</keyword>
<organism evidence="2 3">
    <name type="scientific">Novilysobacter erysipheiresistens</name>
    <dbReference type="NCBI Taxonomy" id="1749332"/>
    <lineage>
        <taxon>Bacteria</taxon>
        <taxon>Pseudomonadati</taxon>
        <taxon>Pseudomonadota</taxon>
        <taxon>Gammaproteobacteria</taxon>
        <taxon>Lysobacterales</taxon>
        <taxon>Lysobacteraceae</taxon>
        <taxon>Novilysobacter</taxon>
    </lineage>
</organism>
<proteinExistence type="predicted"/>
<keyword evidence="3" id="KW-1185">Reference proteome</keyword>
<dbReference type="PANTHER" id="PTHR41795:SF1">
    <property type="entry name" value="EXOPOLYSACCHARIDE SYNTHESIS PROTEIN"/>
    <property type="match status" value="1"/>
</dbReference>
<dbReference type="Proteomes" id="UP001355056">
    <property type="component" value="Unassembled WGS sequence"/>
</dbReference>
<feature type="transmembrane region" description="Helical" evidence="1">
    <location>
        <begin position="192"/>
        <end position="216"/>
    </location>
</feature>
<keyword evidence="1" id="KW-1133">Transmembrane helix</keyword>
<feature type="transmembrane region" description="Helical" evidence="1">
    <location>
        <begin position="149"/>
        <end position="180"/>
    </location>
</feature>
<sequence length="225" mass="24353">MTGPGEREPIGRDPGHRDPARGSLREQLAAIIHDLPEDKLTLGELLDVFGDEGMLLLTMLLTLVFLIPVSIPGVSTVFGAAILLVGISRLLDRPLWLPARLMAKALPADKLRPGLAGGMVWVRRLEKISRPHRLRVFVDGRAQDLVNNLAFILAALLLMAPFGFVPFSNTLPALALLFYAVGLIQRDGGAMLLGHVANIGTIIYFGVLIGGGGVAVRELFQWLSR</sequence>
<protein>
    <submittedName>
        <fullName evidence="2">Exopolysaccharide biosynthesis protein</fullName>
    </submittedName>
</protein>
<keyword evidence="1" id="KW-0472">Membrane</keyword>
<evidence type="ECO:0000313" key="2">
    <source>
        <dbReference type="EMBL" id="MEG3183442.1"/>
    </source>
</evidence>
<comment type="caution">
    <text evidence="2">The sequence shown here is derived from an EMBL/GenBank/DDBJ whole genome shotgun (WGS) entry which is preliminary data.</text>
</comment>
<gene>
    <name evidence="2" type="ORF">SNE34_05405</name>
</gene>
<accession>A0ABU7YWY2</accession>
<dbReference type="PANTHER" id="PTHR41795">
    <property type="entry name" value="EXOPOLYSACCHARIDE SYNTHESIS PROTEIN"/>
    <property type="match status" value="1"/>
</dbReference>
<dbReference type="RefSeq" id="WP_332615406.1">
    <property type="nucleotide sequence ID" value="NZ_JAXGFP010000002.1"/>
</dbReference>
<feature type="transmembrane region" description="Helical" evidence="1">
    <location>
        <begin position="54"/>
        <end position="87"/>
    </location>
</feature>
<dbReference type="PIRSF" id="PIRSF033239">
    <property type="entry name" value="ExoD"/>
    <property type="match status" value="1"/>
</dbReference>
<name>A0ABU7YWY2_9GAMM</name>
<evidence type="ECO:0000313" key="3">
    <source>
        <dbReference type="Proteomes" id="UP001355056"/>
    </source>
</evidence>
<reference evidence="2 3" key="1">
    <citation type="journal article" date="2016" name="Int. J. Syst. Evol. Microbiol.">
        <title>Lysobacter erysipheiresistens sp. nov., an antagonist of powdery mildew, isolated from tobacco-cultivated soil.</title>
        <authorList>
            <person name="Xie B."/>
            <person name="Li T."/>
            <person name="Lin X."/>
            <person name="Wang C.J."/>
            <person name="Chen Y.J."/>
            <person name="Liu W.J."/>
            <person name="Zhao Z.W."/>
        </authorList>
    </citation>
    <scope>NUCLEOTIDE SEQUENCE [LARGE SCALE GENOMIC DNA]</scope>
    <source>
        <strain evidence="2 3">RS-LYSO-3</strain>
    </source>
</reference>
<dbReference type="EMBL" id="JAXGFP010000002">
    <property type="protein sequence ID" value="MEG3183442.1"/>
    <property type="molecule type" value="Genomic_DNA"/>
</dbReference>
<dbReference type="Pfam" id="PF06055">
    <property type="entry name" value="ExoD"/>
    <property type="match status" value="1"/>
</dbReference>
<dbReference type="InterPro" id="IPR010331">
    <property type="entry name" value="ExoD"/>
</dbReference>